<keyword evidence="3" id="KW-1185">Reference proteome</keyword>
<name>A0A170ZWF0_9BACT</name>
<keyword evidence="1" id="KW-0472">Membrane</keyword>
<comment type="caution">
    <text evidence="2">The sequence shown here is derived from an EMBL/GenBank/DDBJ whole genome shotgun (WGS) entry which is preliminary data.</text>
</comment>
<dbReference type="InterPro" id="IPR043130">
    <property type="entry name" value="CDP-OH_PTrfase_TM_dom"/>
</dbReference>
<reference evidence="3" key="2">
    <citation type="journal article" date="2017" name="Genome Announc.">
        <title>Draft genome sequence of Paludibacter jiangxiensis NM7(T), a propionate-producing fermentative bacterium.</title>
        <authorList>
            <person name="Qiu Y.-L."/>
            <person name="Tourlousse D.M."/>
            <person name="Matsuura N."/>
            <person name="Ohashi A."/>
            <person name="Sekiguchi Y."/>
        </authorList>
    </citation>
    <scope>NUCLEOTIDE SEQUENCE [LARGE SCALE GENOMIC DNA]</scope>
    <source>
        <strain evidence="3">NM7</strain>
    </source>
</reference>
<evidence type="ECO:0000256" key="1">
    <source>
        <dbReference type="SAM" id="Phobius"/>
    </source>
</evidence>
<dbReference type="Proteomes" id="UP000076586">
    <property type="component" value="Unassembled WGS sequence"/>
</dbReference>
<proteinExistence type="predicted"/>
<evidence type="ECO:0000313" key="2">
    <source>
        <dbReference type="EMBL" id="GAT63078.1"/>
    </source>
</evidence>
<keyword evidence="1" id="KW-0812">Transmembrane</keyword>
<dbReference type="InterPro" id="IPR000462">
    <property type="entry name" value="CDP-OH_P_trans"/>
</dbReference>
<dbReference type="GO" id="GO:0016020">
    <property type="term" value="C:membrane"/>
    <property type="evidence" value="ECO:0007669"/>
    <property type="project" value="InterPro"/>
</dbReference>
<protein>
    <submittedName>
        <fullName evidence="2">CDP-alcohol phosphatidyltransferase</fullName>
    </submittedName>
</protein>
<accession>A0A170ZWF0</accession>
<dbReference type="AlphaFoldDB" id="A0A170ZWF0"/>
<dbReference type="GO" id="GO:0016780">
    <property type="term" value="F:phosphotransferase activity, for other substituted phosphate groups"/>
    <property type="evidence" value="ECO:0007669"/>
    <property type="project" value="InterPro"/>
</dbReference>
<dbReference type="Gene3D" id="1.20.120.1760">
    <property type="match status" value="1"/>
</dbReference>
<dbReference type="EMBL" id="BDCR01000003">
    <property type="protein sequence ID" value="GAT63078.1"/>
    <property type="molecule type" value="Genomic_DNA"/>
</dbReference>
<feature type="transmembrane region" description="Helical" evidence="1">
    <location>
        <begin position="141"/>
        <end position="157"/>
    </location>
</feature>
<dbReference type="GO" id="GO:0008654">
    <property type="term" value="P:phospholipid biosynthetic process"/>
    <property type="evidence" value="ECO:0007669"/>
    <property type="project" value="InterPro"/>
</dbReference>
<dbReference type="Pfam" id="PF01066">
    <property type="entry name" value="CDP-OH_P_transf"/>
    <property type="match status" value="1"/>
</dbReference>
<dbReference type="STRING" id="681398.PJIAN_3390"/>
<organism evidence="2 3">
    <name type="scientific">Paludibacter jiangxiensis</name>
    <dbReference type="NCBI Taxonomy" id="681398"/>
    <lineage>
        <taxon>Bacteria</taxon>
        <taxon>Pseudomonadati</taxon>
        <taxon>Bacteroidota</taxon>
        <taxon>Bacteroidia</taxon>
        <taxon>Bacteroidales</taxon>
        <taxon>Paludibacteraceae</taxon>
        <taxon>Paludibacter</taxon>
    </lineage>
</organism>
<sequence length="311" mass="36426">MDTKSSVTFKDSLKSWDTENWLDRVFYRPIGFQIALLLKSTPVTPNMITIISIFVGMIGCILFYPDDSLAINLLGFAFLVFANILDCVDGQLARITGIKSKIGRILDGFCGDIWFLTFYTTICLRLMHGNDRILSAYGYEWGWWVFLIALVSAYSHFNQAAMIDYYKTLHLHFLKGGKNSEFEDADSVKKHFQSLSWKKEPVEKFFLKLYHIYTLNQERRTPELHRYIKRLHETYPNGFPEEKIEEFRSESLKMMPLLDCFTFNARSFVMLVTLLLDVEWFYFVCEIVILNPLLGFAINRHEKMCRSLNQL</sequence>
<evidence type="ECO:0000313" key="3">
    <source>
        <dbReference type="Proteomes" id="UP000076586"/>
    </source>
</evidence>
<keyword evidence="2" id="KW-0808">Transferase</keyword>
<dbReference type="RefSeq" id="WP_068703939.1">
    <property type="nucleotide sequence ID" value="NZ_BDCR01000003.1"/>
</dbReference>
<reference evidence="3" key="1">
    <citation type="submission" date="2016-04" db="EMBL/GenBank/DDBJ databases">
        <title>Draft genome sequence of Paludibacter jiangxiensis strain NM7.</title>
        <authorList>
            <person name="Qiu Y."/>
            <person name="Matsuura N."/>
            <person name="Ohashi A."/>
            <person name="Tourlousse M.D."/>
            <person name="Sekiguchi Y."/>
        </authorList>
    </citation>
    <scope>NUCLEOTIDE SEQUENCE [LARGE SCALE GENOMIC DNA]</scope>
    <source>
        <strain evidence="3">NM7</strain>
    </source>
</reference>
<keyword evidence="1" id="KW-1133">Transmembrane helix</keyword>
<feature type="transmembrane region" description="Helical" evidence="1">
    <location>
        <begin position="70"/>
        <end position="88"/>
    </location>
</feature>
<gene>
    <name evidence="2" type="ORF">PJIAN_3390</name>
</gene>
<feature type="transmembrane region" description="Helical" evidence="1">
    <location>
        <begin position="47"/>
        <end position="64"/>
    </location>
</feature>
<dbReference type="OrthoDB" id="9785831at2"/>
<feature type="transmembrane region" description="Helical" evidence="1">
    <location>
        <begin position="109"/>
        <end position="129"/>
    </location>
</feature>